<name>A0AAN6N5K5_9PEZI</name>
<reference evidence="4" key="1">
    <citation type="journal article" date="2023" name="Mol. Phylogenet. Evol.">
        <title>Genome-scale phylogeny and comparative genomics of the fungal order Sordariales.</title>
        <authorList>
            <person name="Hensen N."/>
            <person name="Bonometti L."/>
            <person name="Westerberg I."/>
            <person name="Brannstrom I.O."/>
            <person name="Guillou S."/>
            <person name="Cros-Aarteil S."/>
            <person name="Calhoun S."/>
            <person name="Haridas S."/>
            <person name="Kuo A."/>
            <person name="Mondo S."/>
            <person name="Pangilinan J."/>
            <person name="Riley R."/>
            <person name="LaButti K."/>
            <person name="Andreopoulos B."/>
            <person name="Lipzen A."/>
            <person name="Chen C."/>
            <person name="Yan M."/>
            <person name="Daum C."/>
            <person name="Ng V."/>
            <person name="Clum A."/>
            <person name="Steindorff A."/>
            <person name="Ohm R.A."/>
            <person name="Martin F."/>
            <person name="Silar P."/>
            <person name="Natvig D.O."/>
            <person name="Lalanne C."/>
            <person name="Gautier V."/>
            <person name="Ament-Velasquez S.L."/>
            <person name="Kruys A."/>
            <person name="Hutchinson M.I."/>
            <person name="Powell A.J."/>
            <person name="Barry K."/>
            <person name="Miller A.N."/>
            <person name="Grigoriev I.V."/>
            <person name="Debuchy R."/>
            <person name="Gladieux P."/>
            <person name="Hiltunen Thoren M."/>
            <person name="Johannesson H."/>
        </authorList>
    </citation>
    <scope>NUCLEOTIDE SEQUENCE [LARGE SCALE GENOMIC DNA]</scope>
    <source>
        <strain evidence="4">CBS 340.73</strain>
    </source>
</reference>
<keyword evidence="4" id="KW-1185">Reference proteome</keyword>
<proteinExistence type="predicted"/>
<dbReference type="AlphaFoldDB" id="A0AAN6N5K5"/>
<evidence type="ECO:0000313" key="4">
    <source>
        <dbReference type="Proteomes" id="UP001303473"/>
    </source>
</evidence>
<dbReference type="Proteomes" id="UP001303473">
    <property type="component" value="Unassembled WGS sequence"/>
</dbReference>
<keyword evidence="1" id="KW-0812">Transmembrane</keyword>
<feature type="chain" id="PRO_5042969360" description="Secreted peptide" evidence="2">
    <location>
        <begin position="22"/>
        <end position="79"/>
    </location>
</feature>
<accession>A0AAN6N5K5</accession>
<comment type="caution">
    <text evidence="3">The sequence shown here is derived from an EMBL/GenBank/DDBJ whole genome shotgun (WGS) entry which is preliminary data.</text>
</comment>
<organism evidence="3 4">
    <name type="scientific">Diplogelasinospora grovesii</name>
    <dbReference type="NCBI Taxonomy" id="303347"/>
    <lineage>
        <taxon>Eukaryota</taxon>
        <taxon>Fungi</taxon>
        <taxon>Dikarya</taxon>
        <taxon>Ascomycota</taxon>
        <taxon>Pezizomycotina</taxon>
        <taxon>Sordariomycetes</taxon>
        <taxon>Sordariomycetidae</taxon>
        <taxon>Sordariales</taxon>
        <taxon>Diplogelasinosporaceae</taxon>
        <taxon>Diplogelasinospora</taxon>
    </lineage>
</organism>
<evidence type="ECO:0000313" key="3">
    <source>
        <dbReference type="EMBL" id="KAK3938966.1"/>
    </source>
</evidence>
<keyword evidence="2" id="KW-0732">Signal</keyword>
<keyword evidence="1" id="KW-0472">Membrane</keyword>
<evidence type="ECO:0000256" key="2">
    <source>
        <dbReference type="SAM" id="SignalP"/>
    </source>
</evidence>
<dbReference type="EMBL" id="MU853819">
    <property type="protein sequence ID" value="KAK3938966.1"/>
    <property type="molecule type" value="Genomic_DNA"/>
</dbReference>
<keyword evidence="1" id="KW-1133">Transmembrane helix</keyword>
<feature type="signal peptide" evidence="2">
    <location>
        <begin position="1"/>
        <end position="21"/>
    </location>
</feature>
<evidence type="ECO:0000256" key="1">
    <source>
        <dbReference type="SAM" id="Phobius"/>
    </source>
</evidence>
<gene>
    <name evidence="3" type="ORF">QBC46DRAFT_155336</name>
</gene>
<feature type="transmembrane region" description="Helical" evidence="1">
    <location>
        <begin position="35"/>
        <end position="56"/>
    </location>
</feature>
<evidence type="ECO:0008006" key="5">
    <source>
        <dbReference type="Google" id="ProtNLM"/>
    </source>
</evidence>
<sequence length="79" mass="9115">MGCVFLVWFLSLLTLSSFSVSSPYTRGSIRFYMTLLYYIPFPFPFCKFVVLAYPTFVQQCRAVHARYACVFGKCGSRLN</sequence>
<protein>
    <recommendedName>
        <fullName evidence="5">Secreted peptide</fullName>
    </recommendedName>
</protein>